<dbReference type="Pfam" id="PF11694">
    <property type="entry name" value="DUF3290"/>
    <property type="match status" value="1"/>
</dbReference>
<gene>
    <name evidence="2" type="ORF">P7H43_09770</name>
</gene>
<dbReference type="RefSeq" id="WP_311835576.1">
    <property type="nucleotide sequence ID" value="NZ_JARQBJ010000004.1"/>
</dbReference>
<feature type="transmembrane region" description="Helical" evidence="1">
    <location>
        <begin position="50"/>
        <end position="67"/>
    </location>
</feature>
<dbReference type="InterPro" id="IPR021707">
    <property type="entry name" value="DUF3290"/>
</dbReference>
<keyword evidence="1" id="KW-1133">Transmembrane helix</keyword>
<organism evidence="2 3">
    <name type="scientific">Enterococcus asini</name>
    <dbReference type="NCBI Taxonomy" id="57732"/>
    <lineage>
        <taxon>Bacteria</taxon>
        <taxon>Bacillati</taxon>
        <taxon>Bacillota</taxon>
        <taxon>Bacilli</taxon>
        <taxon>Lactobacillales</taxon>
        <taxon>Enterococcaceae</taxon>
        <taxon>Enterococcus</taxon>
    </lineage>
</organism>
<accession>A0AAW8U4D1</accession>
<evidence type="ECO:0000256" key="1">
    <source>
        <dbReference type="SAM" id="Phobius"/>
    </source>
</evidence>
<protein>
    <submittedName>
        <fullName evidence="2">DUF3290 domain-containing protein</fullName>
    </submittedName>
</protein>
<feature type="transmembrane region" description="Helical" evidence="1">
    <location>
        <begin position="18"/>
        <end position="38"/>
    </location>
</feature>
<dbReference type="AlphaFoldDB" id="A0AAW8U4D1"/>
<sequence>MNFYGIEYLESQANFNDYIKYAVIFGSLFILVIVFVRYLKHRIQTKYRDLSIIFLLVLVFALGVQYSDYQSNQAEQSQSSQMVAFVKSVAKERSVAQEEIFVNGTQLADGVILKIGDEYYRVNLAFDQGSYTLERAHLLNKEITVTK</sequence>
<evidence type="ECO:0000313" key="2">
    <source>
        <dbReference type="EMBL" id="MDT2810775.1"/>
    </source>
</evidence>
<keyword evidence="1" id="KW-0812">Transmembrane</keyword>
<proteinExistence type="predicted"/>
<dbReference type="Proteomes" id="UP001256711">
    <property type="component" value="Unassembled WGS sequence"/>
</dbReference>
<keyword evidence="1" id="KW-0472">Membrane</keyword>
<name>A0AAW8U4D1_9ENTE</name>
<evidence type="ECO:0000313" key="3">
    <source>
        <dbReference type="Proteomes" id="UP001256711"/>
    </source>
</evidence>
<reference evidence="2" key="1">
    <citation type="submission" date="2023-03" db="EMBL/GenBank/DDBJ databases">
        <authorList>
            <person name="Shen W."/>
            <person name="Cai J."/>
        </authorList>
    </citation>
    <scope>NUCLEOTIDE SEQUENCE</scope>
    <source>
        <strain evidence="2">B226-2</strain>
    </source>
</reference>
<dbReference type="EMBL" id="JARQBJ010000004">
    <property type="protein sequence ID" value="MDT2810775.1"/>
    <property type="molecule type" value="Genomic_DNA"/>
</dbReference>
<comment type="caution">
    <text evidence="2">The sequence shown here is derived from an EMBL/GenBank/DDBJ whole genome shotgun (WGS) entry which is preliminary data.</text>
</comment>